<feature type="coiled-coil region" evidence="1">
    <location>
        <begin position="48"/>
        <end position="75"/>
    </location>
</feature>
<proteinExistence type="predicted"/>
<dbReference type="OrthoDB" id="9816028at2"/>
<dbReference type="Pfam" id="PF13276">
    <property type="entry name" value="HTH_21"/>
    <property type="match status" value="1"/>
</dbReference>
<reference evidence="3 4" key="2">
    <citation type="submission" date="2017-08" db="EMBL/GenBank/DDBJ databases">
        <title>WGS of novel Burkholderia cepaca complex species.</title>
        <authorList>
            <person name="Lipuma J."/>
            <person name="Spilker T."/>
        </authorList>
    </citation>
    <scope>NUCLEOTIDE SEQUENCE [LARGE SCALE GENOMIC DNA]</scope>
    <source>
        <strain evidence="3 4">AU17325</strain>
    </source>
</reference>
<evidence type="ECO:0000256" key="1">
    <source>
        <dbReference type="SAM" id="Coils"/>
    </source>
</evidence>
<dbReference type="AlphaFoldDB" id="A0A228HQ02"/>
<reference evidence="4" key="1">
    <citation type="submission" date="2017-06" db="EMBL/GenBank/DDBJ databases">
        <authorList>
            <person name="LiPuma J."/>
            <person name="Spilker T."/>
        </authorList>
    </citation>
    <scope>NUCLEOTIDE SEQUENCE [LARGE SCALE GENOMIC DNA]</scope>
    <source>
        <strain evidence="4">AU17325</strain>
    </source>
</reference>
<dbReference type="PANTHER" id="PTHR47515">
    <property type="entry name" value="LOW CALCIUM RESPONSE LOCUS PROTEIN T"/>
    <property type="match status" value="1"/>
</dbReference>
<dbReference type="PROSITE" id="PS50994">
    <property type="entry name" value="INTEGRASE"/>
    <property type="match status" value="1"/>
</dbReference>
<dbReference type="GO" id="GO:0004803">
    <property type="term" value="F:transposase activity"/>
    <property type="evidence" value="ECO:0007669"/>
    <property type="project" value="InterPro"/>
</dbReference>
<accession>A0A228HQ02</accession>
<dbReference type="Gene3D" id="3.30.420.10">
    <property type="entry name" value="Ribonuclease H-like superfamily/Ribonuclease H"/>
    <property type="match status" value="1"/>
</dbReference>
<dbReference type="InterPro" id="IPR048020">
    <property type="entry name" value="Transpos_IS3"/>
</dbReference>
<name>A0A228HQ02_9BURK</name>
<protein>
    <submittedName>
        <fullName evidence="3">IS3 family transposase</fullName>
    </submittedName>
</protein>
<sequence>MKKSRFTEEQMVTILREADKAPVAEVAKKHGVSEQTIYNWRQHFGGLEAADVKRLKQLEQENARLKKMLAERDLELDVMKEINGKKVVSAPARRQQVTYAKARGLSERRACALMSVARSALHYESTLAVRDAPVLAAMSILSAQYPRYGYRRIQIFLERQGHPMSADRAWRLWRLAGLQVPRKRPRRRVSVHRPRPQPATAARHVWAYDFVFDACANGQQLKCLTVIDEYTRECLAIDVAGSIRSGRVIEVLSQLVSLHGAPRYLRSDNGPEFVSRAILKWAAQNGMDMALSDPGKPWQNGADESFNGKFRDECLGLEWFRTRTEAKVVIEQWRRHYNAIRPHSSLAYLTPDEFKQRYCSTETTKAVLQD</sequence>
<feature type="domain" description="Integrase catalytic" evidence="2">
    <location>
        <begin position="194"/>
        <end position="359"/>
    </location>
</feature>
<evidence type="ECO:0000313" key="4">
    <source>
        <dbReference type="Proteomes" id="UP000214600"/>
    </source>
</evidence>
<dbReference type="SUPFAM" id="SSF53098">
    <property type="entry name" value="Ribonuclease H-like"/>
    <property type="match status" value="1"/>
</dbReference>
<dbReference type="GO" id="GO:0015074">
    <property type="term" value="P:DNA integration"/>
    <property type="evidence" value="ECO:0007669"/>
    <property type="project" value="InterPro"/>
</dbReference>
<dbReference type="InterPro" id="IPR012337">
    <property type="entry name" value="RNaseH-like_sf"/>
</dbReference>
<dbReference type="InterPro" id="IPR025948">
    <property type="entry name" value="HTH-like_dom"/>
</dbReference>
<keyword evidence="1" id="KW-0175">Coiled coil</keyword>
<dbReference type="RefSeq" id="WP_089454655.1">
    <property type="nucleotide sequence ID" value="NZ_NKFA01000041.1"/>
</dbReference>
<gene>
    <name evidence="3" type="ORF">CFB84_41420</name>
</gene>
<dbReference type="NCBIfam" id="NF033516">
    <property type="entry name" value="transpos_IS3"/>
    <property type="match status" value="1"/>
</dbReference>
<dbReference type="InterPro" id="IPR009057">
    <property type="entry name" value="Homeodomain-like_sf"/>
</dbReference>
<dbReference type="PANTHER" id="PTHR47515:SF1">
    <property type="entry name" value="BLR2054 PROTEIN"/>
    <property type="match status" value="1"/>
</dbReference>
<dbReference type="SUPFAM" id="SSF46689">
    <property type="entry name" value="Homeodomain-like"/>
    <property type="match status" value="1"/>
</dbReference>
<dbReference type="InterPro" id="IPR002514">
    <property type="entry name" value="Transposase_8"/>
</dbReference>
<dbReference type="Proteomes" id="UP000214600">
    <property type="component" value="Unassembled WGS sequence"/>
</dbReference>
<dbReference type="Pfam" id="PF13683">
    <property type="entry name" value="rve_3"/>
    <property type="match status" value="1"/>
</dbReference>
<evidence type="ECO:0000313" key="3">
    <source>
        <dbReference type="EMBL" id="OXI31982.1"/>
    </source>
</evidence>
<dbReference type="EMBL" id="NKFA01000041">
    <property type="protein sequence ID" value="OXI31982.1"/>
    <property type="molecule type" value="Genomic_DNA"/>
</dbReference>
<dbReference type="GO" id="GO:0006313">
    <property type="term" value="P:DNA transposition"/>
    <property type="evidence" value="ECO:0007669"/>
    <property type="project" value="InterPro"/>
</dbReference>
<organism evidence="3 4">
    <name type="scientific">Burkholderia aenigmatica</name>
    <dbReference type="NCBI Taxonomy" id="2015348"/>
    <lineage>
        <taxon>Bacteria</taxon>
        <taxon>Pseudomonadati</taxon>
        <taxon>Pseudomonadota</taxon>
        <taxon>Betaproteobacteria</taxon>
        <taxon>Burkholderiales</taxon>
        <taxon>Burkholderiaceae</taxon>
        <taxon>Burkholderia</taxon>
        <taxon>Burkholderia cepacia complex</taxon>
    </lineage>
</organism>
<dbReference type="Pfam" id="PF01527">
    <property type="entry name" value="HTH_Tnp_1"/>
    <property type="match status" value="1"/>
</dbReference>
<dbReference type="InterPro" id="IPR001584">
    <property type="entry name" value="Integrase_cat-core"/>
</dbReference>
<evidence type="ECO:0000259" key="2">
    <source>
        <dbReference type="PROSITE" id="PS50994"/>
    </source>
</evidence>
<dbReference type="GO" id="GO:0003677">
    <property type="term" value="F:DNA binding"/>
    <property type="evidence" value="ECO:0007669"/>
    <property type="project" value="InterPro"/>
</dbReference>
<comment type="caution">
    <text evidence="3">The sequence shown here is derived from an EMBL/GenBank/DDBJ whole genome shotgun (WGS) entry which is preliminary data.</text>
</comment>
<dbReference type="InterPro" id="IPR036397">
    <property type="entry name" value="RNaseH_sf"/>
</dbReference>